<keyword evidence="1" id="KW-0472">Membrane</keyword>
<protein>
    <submittedName>
        <fullName evidence="2">Uncharacterized protein</fullName>
    </submittedName>
</protein>
<sequence length="63" mass="7220">MIHSIIIMMDLVFSIRELLTHVPISLLKDMADCPVYNKFFYFVLFNFNITISGGLYVCAKKSG</sequence>
<organism evidence="2">
    <name type="scientific">Wolbachia endosymbiont of Aleurodicus dispersus</name>
    <dbReference type="NCBI Taxonomy" id="1288877"/>
    <lineage>
        <taxon>Bacteria</taxon>
        <taxon>Pseudomonadati</taxon>
        <taxon>Pseudomonadota</taxon>
        <taxon>Alphaproteobacteria</taxon>
        <taxon>Rickettsiales</taxon>
        <taxon>Anaplasmataceae</taxon>
        <taxon>Wolbachieae</taxon>
        <taxon>Wolbachia</taxon>
    </lineage>
</organism>
<evidence type="ECO:0000313" key="2">
    <source>
        <dbReference type="EMBL" id="SPP32828.1"/>
    </source>
</evidence>
<dbReference type="AlphaFoldDB" id="A0A3B0IVG5"/>
<keyword evidence="1" id="KW-1133">Transmembrane helix</keyword>
<evidence type="ECO:0000256" key="1">
    <source>
        <dbReference type="SAM" id="Phobius"/>
    </source>
</evidence>
<reference evidence="2" key="1">
    <citation type="submission" date="2018-04" db="EMBL/GenBank/DDBJ databases">
        <authorList>
            <person name="Go L.Y."/>
            <person name="Mitchell J.A."/>
        </authorList>
    </citation>
    <scope>NUCLEOTIDE SEQUENCE</scope>
    <source>
        <strain evidence="2">WBAD</strain>
    </source>
</reference>
<proteinExistence type="predicted"/>
<name>A0A3B0IVG5_9RICK</name>
<keyword evidence="1" id="KW-0812">Transmembrane</keyword>
<accession>A0A3B0IVG5</accession>
<gene>
    <name evidence="2" type="ORF">WBAD_0214</name>
</gene>
<feature type="transmembrane region" description="Helical" evidence="1">
    <location>
        <begin position="39"/>
        <end position="59"/>
    </location>
</feature>
<dbReference type="EMBL" id="OUNE01000043">
    <property type="protein sequence ID" value="SPP32828.1"/>
    <property type="molecule type" value="Genomic_DNA"/>
</dbReference>